<dbReference type="PANTHER" id="PTHR43848">
    <property type="entry name" value="PUTRESCINE TRANSPORT SYSTEM PERMEASE PROTEIN POTI"/>
    <property type="match status" value="1"/>
</dbReference>
<evidence type="ECO:0000313" key="10">
    <source>
        <dbReference type="EMBL" id="EIM73236.1"/>
    </source>
</evidence>
<protein>
    <submittedName>
        <fullName evidence="10">Binding-protein-dependent transport system inner membrane protein</fullName>
    </submittedName>
</protein>
<evidence type="ECO:0000256" key="2">
    <source>
        <dbReference type="ARBA" id="ARBA00007069"/>
    </source>
</evidence>
<gene>
    <name evidence="10" type="ORF">A33O_16507</name>
</gene>
<evidence type="ECO:0000256" key="5">
    <source>
        <dbReference type="ARBA" id="ARBA00022692"/>
    </source>
</evidence>
<dbReference type="GO" id="GO:0005886">
    <property type="term" value="C:plasma membrane"/>
    <property type="evidence" value="ECO:0007669"/>
    <property type="project" value="UniProtKB-SubCell"/>
</dbReference>
<evidence type="ECO:0000259" key="9">
    <source>
        <dbReference type="PROSITE" id="PS50928"/>
    </source>
</evidence>
<dbReference type="InterPro" id="IPR000515">
    <property type="entry name" value="MetI-like"/>
</dbReference>
<keyword evidence="7 8" id="KW-0472">Membrane</keyword>
<accession>I5BUI4</accession>
<dbReference type="EMBL" id="AJXZ01000041">
    <property type="protein sequence ID" value="EIM73236.1"/>
    <property type="molecule type" value="Genomic_DNA"/>
</dbReference>
<comment type="caution">
    <text evidence="10">The sequence shown here is derived from an EMBL/GenBank/DDBJ whole genome shotgun (WGS) entry which is preliminary data.</text>
</comment>
<feature type="transmembrane region" description="Helical" evidence="8">
    <location>
        <begin position="118"/>
        <end position="138"/>
    </location>
</feature>
<feature type="domain" description="ABC transmembrane type-1" evidence="9">
    <location>
        <begin position="79"/>
        <end position="266"/>
    </location>
</feature>
<dbReference type="SUPFAM" id="SSF161098">
    <property type="entry name" value="MetI-like"/>
    <property type="match status" value="1"/>
</dbReference>
<reference evidence="10 11" key="1">
    <citation type="journal article" date="2012" name="J. Bacteriol.">
        <title>Genome Sequence of Nitratireductor aquibiodomus Strain RA22.</title>
        <authorList>
            <person name="Singh A."/>
            <person name="Jangir P.K."/>
            <person name="Kumari C."/>
            <person name="Sharma R."/>
        </authorList>
    </citation>
    <scope>NUCLEOTIDE SEQUENCE [LARGE SCALE GENOMIC DNA]</scope>
    <source>
        <strain evidence="10 11">RA22</strain>
    </source>
</reference>
<keyword evidence="5 8" id="KW-0812">Transmembrane</keyword>
<evidence type="ECO:0000256" key="7">
    <source>
        <dbReference type="ARBA" id="ARBA00023136"/>
    </source>
</evidence>
<keyword evidence="3 8" id="KW-0813">Transport</keyword>
<dbReference type="AlphaFoldDB" id="I5BUI4"/>
<keyword evidence="6 8" id="KW-1133">Transmembrane helix</keyword>
<dbReference type="GO" id="GO:0055085">
    <property type="term" value="P:transmembrane transport"/>
    <property type="evidence" value="ECO:0007669"/>
    <property type="project" value="InterPro"/>
</dbReference>
<feature type="transmembrane region" description="Helical" evidence="8">
    <location>
        <begin position="20"/>
        <end position="48"/>
    </location>
</feature>
<dbReference type="Pfam" id="PF00528">
    <property type="entry name" value="BPD_transp_1"/>
    <property type="match status" value="1"/>
</dbReference>
<name>I5BUI4_9HYPH</name>
<dbReference type="PATRIC" id="fig|1189611.3.peg.3335"/>
<feature type="transmembrane region" description="Helical" evidence="8">
    <location>
        <begin position="191"/>
        <end position="214"/>
    </location>
</feature>
<feature type="transmembrane region" description="Helical" evidence="8">
    <location>
        <begin position="248"/>
        <end position="270"/>
    </location>
</feature>
<evidence type="ECO:0000256" key="3">
    <source>
        <dbReference type="ARBA" id="ARBA00022448"/>
    </source>
</evidence>
<evidence type="ECO:0000256" key="6">
    <source>
        <dbReference type="ARBA" id="ARBA00022989"/>
    </source>
</evidence>
<feature type="transmembrane region" description="Helical" evidence="8">
    <location>
        <begin position="150"/>
        <end position="170"/>
    </location>
</feature>
<dbReference type="InterPro" id="IPR051789">
    <property type="entry name" value="Bact_Polyamine_Transport"/>
</dbReference>
<dbReference type="PANTHER" id="PTHR43848:SF2">
    <property type="entry name" value="PUTRESCINE TRANSPORT SYSTEM PERMEASE PROTEIN POTI"/>
    <property type="match status" value="1"/>
</dbReference>
<comment type="similarity">
    <text evidence="2">Belongs to the binding-protein-dependent transport system permease family. CysTW subfamily.</text>
</comment>
<evidence type="ECO:0000313" key="11">
    <source>
        <dbReference type="Proteomes" id="UP000004622"/>
    </source>
</evidence>
<comment type="subcellular location">
    <subcellularLocation>
        <location evidence="1 8">Cell membrane</location>
        <topology evidence="1 8">Multi-pass membrane protein</topology>
    </subcellularLocation>
</comment>
<evidence type="ECO:0000256" key="8">
    <source>
        <dbReference type="RuleBase" id="RU363032"/>
    </source>
</evidence>
<dbReference type="Proteomes" id="UP000004622">
    <property type="component" value="Unassembled WGS sequence"/>
</dbReference>
<dbReference type="PROSITE" id="PS50928">
    <property type="entry name" value="ABC_TM1"/>
    <property type="match status" value="1"/>
</dbReference>
<dbReference type="InterPro" id="IPR035906">
    <property type="entry name" value="MetI-like_sf"/>
</dbReference>
<dbReference type="Gene3D" id="1.10.3720.10">
    <property type="entry name" value="MetI-like"/>
    <property type="match status" value="1"/>
</dbReference>
<dbReference type="RefSeq" id="WP_007009613.1">
    <property type="nucleotide sequence ID" value="NZ_AJXZ01000041.1"/>
</dbReference>
<dbReference type="CDD" id="cd06261">
    <property type="entry name" value="TM_PBP2"/>
    <property type="match status" value="1"/>
</dbReference>
<keyword evidence="4" id="KW-1003">Cell membrane</keyword>
<dbReference type="OrthoDB" id="9808399at2"/>
<evidence type="ECO:0000256" key="4">
    <source>
        <dbReference type="ARBA" id="ARBA00022475"/>
    </source>
</evidence>
<evidence type="ECO:0000256" key="1">
    <source>
        <dbReference type="ARBA" id="ARBA00004651"/>
    </source>
</evidence>
<organism evidence="10 11">
    <name type="scientific">Nitratireductor aquibiodomus RA22</name>
    <dbReference type="NCBI Taxonomy" id="1189611"/>
    <lineage>
        <taxon>Bacteria</taxon>
        <taxon>Pseudomonadati</taxon>
        <taxon>Pseudomonadota</taxon>
        <taxon>Alphaproteobacteria</taxon>
        <taxon>Hyphomicrobiales</taxon>
        <taxon>Phyllobacteriaceae</taxon>
        <taxon>Nitratireductor</taxon>
    </lineage>
</organism>
<sequence length="277" mass="30158">MNAVAMTPPRAGKARSTRWIADGAFMTFVCALMAFLYLPIAVLIVFSFNDSRTLTWPLSGFTLDWYVKLFSNTALLEALGNSLYVASCATVLTLMVGIPAAIALDRHQFPGKAVFRRLLLLPIALPGIVTGISMLNMFRIFGFGLSLETVILGHATALLAVVVTQIFARLQRVPKSYGEASSDLGANGLQTFWYVTLPNIKTAIIGAGLLSFVLSFDEIPVTFFLTGRDNTLPMYIYSTMRRGITPEINAIGTLIVLASALLILASVLVLRDRSQRS</sequence>
<feature type="transmembrane region" description="Helical" evidence="8">
    <location>
        <begin position="83"/>
        <end position="106"/>
    </location>
</feature>
<proteinExistence type="inferred from homology"/>